<comment type="caution">
    <text evidence="12">The sequence shown here is derived from an EMBL/GenBank/DDBJ whole genome shotgun (WGS) entry which is preliminary data.</text>
</comment>
<name>A0A2S5BAW7_9BASI</name>
<dbReference type="GO" id="GO:0045039">
    <property type="term" value="P:protein insertion into mitochondrial inner membrane"/>
    <property type="evidence" value="ECO:0007669"/>
    <property type="project" value="TreeGrafter"/>
</dbReference>
<evidence type="ECO:0000256" key="11">
    <source>
        <dbReference type="SAM" id="MobiDB-lite"/>
    </source>
</evidence>
<dbReference type="SMART" id="SM00028">
    <property type="entry name" value="TPR"/>
    <property type="match status" value="9"/>
</dbReference>
<dbReference type="Pfam" id="PF13414">
    <property type="entry name" value="TPR_11"/>
    <property type="match status" value="1"/>
</dbReference>
<dbReference type="GO" id="GO:0005741">
    <property type="term" value="C:mitochondrial outer membrane"/>
    <property type="evidence" value="ECO:0007669"/>
    <property type="project" value="UniProtKB-SubCell"/>
</dbReference>
<protein>
    <submittedName>
        <fullName evidence="12">Uncharacterized protein</fullName>
    </submittedName>
</protein>
<dbReference type="SUPFAM" id="SSF48452">
    <property type="entry name" value="TPR-like"/>
    <property type="match status" value="3"/>
</dbReference>
<evidence type="ECO:0000256" key="1">
    <source>
        <dbReference type="ARBA" id="ARBA00004572"/>
    </source>
</evidence>
<comment type="similarity">
    <text evidence="9">Belongs to the Tom70 family.</text>
</comment>
<dbReference type="PANTHER" id="PTHR46208">
    <property type="entry name" value="MITOCHONDRIAL IMPORT RECEPTOR SUBUNIT TOM70"/>
    <property type="match status" value="1"/>
</dbReference>
<feature type="repeat" description="TPR" evidence="10">
    <location>
        <begin position="149"/>
        <end position="182"/>
    </location>
</feature>
<dbReference type="STRING" id="741276.A0A2S5BAW7"/>
<evidence type="ECO:0000313" key="13">
    <source>
        <dbReference type="Proteomes" id="UP000237144"/>
    </source>
</evidence>
<dbReference type="GO" id="GO:0008320">
    <property type="term" value="F:protein transmembrane transporter activity"/>
    <property type="evidence" value="ECO:0007669"/>
    <property type="project" value="TreeGrafter"/>
</dbReference>
<evidence type="ECO:0000256" key="7">
    <source>
        <dbReference type="ARBA" id="ARBA00023128"/>
    </source>
</evidence>
<keyword evidence="5 10" id="KW-0802">TPR repeat</keyword>
<comment type="subcellular location">
    <subcellularLocation>
        <location evidence="1">Mitochondrion outer membrane</location>
        <topology evidence="1">Single-pass membrane protein</topology>
    </subcellularLocation>
</comment>
<organism evidence="12 13">
    <name type="scientific">Rhodotorula taiwanensis</name>
    <dbReference type="NCBI Taxonomy" id="741276"/>
    <lineage>
        <taxon>Eukaryota</taxon>
        <taxon>Fungi</taxon>
        <taxon>Dikarya</taxon>
        <taxon>Basidiomycota</taxon>
        <taxon>Pucciniomycotina</taxon>
        <taxon>Microbotryomycetes</taxon>
        <taxon>Sporidiobolales</taxon>
        <taxon>Sporidiobolaceae</taxon>
        <taxon>Rhodotorula</taxon>
    </lineage>
</organism>
<dbReference type="PROSITE" id="PS50005">
    <property type="entry name" value="TPR"/>
    <property type="match status" value="4"/>
</dbReference>
<reference evidence="12 13" key="1">
    <citation type="journal article" date="2018" name="Front. Microbiol.">
        <title>Prospects for Fungal Bioremediation of Acidic Radioactive Waste Sites: Characterization and Genome Sequence of Rhodotorula taiwanensis MD1149.</title>
        <authorList>
            <person name="Tkavc R."/>
            <person name="Matrosova V.Y."/>
            <person name="Grichenko O.E."/>
            <person name="Gostincar C."/>
            <person name="Volpe R.P."/>
            <person name="Klimenkova P."/>
            <person name="Gaidamakova E.K."/>
            <person name="Zhou C.E."/>
            <person name="Stewart B.J."/>
            <person name="Lyman M.G."/>
            <person name="Malfatti S.A."/>
            <person name="Rubinfeld B."/>
            <person name="Courtot M."/>
            <person name="Singh J."/>
            <person name="Dalgard C.L."/>
            <person name="Hamilton T."/>
            <person name="Frey K.G."/>
            <person name="Gunde-Cimerman N."/>
            <person name="Dugan L."/>
            <person name="Daly M.J."/>
        </authorList>
    </citation>
    <scope>NUCLEOTIDE SEQUENCE [LARGE SCALE GENOMIC DNA]</scope>
    <source>
        <strain evidence="12 13">MD1149</strain>
    </source>
</reference>
<gene>
    <name evidence="12" type="ORF">BMF94_3093</name>
</gene>
<dbReference type="Gene3D" id="1.25.40.10">
    <property type="entry name" value="Tetratricopeptide repeat domain"/>
    <property type="match status" value="2"/>
</dbReference>
<evidence type="ECO:0000256" key="9">
    <source>
        <dbReference type="ARBA" id="ARBA00038030"/>
    </source>
</evidence>
<sequence>MATPPNAAAAATTGQTVSNWVSHHRRLVVAVAAAITVTTAGALYYSHASHQQQIQQAKQSKQAKKDAKAAGGAKGKGKGSASTPSTTTTTAEGGEKQQASSPSDDALNLTQTDIEVMDKQASLARASPGTNKRTDELTLDAMQTRAQTALTLKARGNKLYASKQYQDAIAYYTKAIECEEQAVFYSNRAACYTNLNQLDKVVEDCSAALGLDSQYVKALNRRATAREQLGSDENLYLALCDFTAAAILDGFQNQSTSNSVERVMKRLASEKATDMLATREPRLPSATFVTAYLTAFRPRAPPALPANPQQGDRTLQLAFEALDAKDFTHAFSLFHEAIEQGISTDDARSEALNMRATFKFIMSDAAGALADLDEATRVKPANAQSWVKKASVHMELGKPDEAMADFDKALEIDPENADVFYHRGQVFFITGEFDRAIQEYRKSSELDPSYIFCHIQLAVAQYKAGSTQKALVLFDRLVEKNPRNPDVYNYYGELLLDQQRFQDAVDAFDKAIEYAKDQTPRNVLPMVNKALAIFQHRQDFATAERICREAVTIDPQCDVGVATLAQLLLQQNKVHEAVDMFSKAAEMARTEPELVNALTYENATRAQLAFLRDYPEQAARLGLARTA</sequence>
<evidence type="ECO:0000256" key="4">
    <source>
        <dbReference type="ARBA" id="ARBA00022787"/>
    </source>
</evidence>
<keyword evidence="7" id="KW-0496">Mitochondrion</keyword>
<keyword evidence="6" id="KW-1133">Transmembrane helix</keyword>
<dbReference type="EMBL" id="PJQD01000033">
    <property type="protein sequence ID" value="POY73922.1"/>
    <property type="molecule type" value="Genomic_DNA"/>
</dbReference>
<dbReference type="GO" id="GO:0030150">
    <property type="term" value="P:protein import into mitochondrial matrix"/>
    <property type="evidence" value="ECO:0007669"/>
    <property type="project" value="TreeGrafter"/>
</dbReference>
<dbReference type="PANTHER" id="PTHR46208:SF1">
    <property type="entry name" value="MITOCHONDRIAL IMPORT RECEPTOR SUBUNIT TOM70"/>
    <property type="match status" value="1"/>
</dbReference>
<feature type="repeat" description="TPR" evidence="10">
    <location>
        <begin position="485"/>
        <end position="518"/>
    </location>
</feature>
<proteinExistence type="inferred from homology"/>
<dbReference type="OrthoDB" id="2942533at2759"/>
<dbReference type="PROSITE" id="PS50293">
    <property type="entry name" value="TPR_REGION"/>
    <property type="match status" value="2"/>
</dbReference>
<dbReference type="GO" id="GO:0030943">
    <property type="term" value="F:mitochondrion targeting sequence binding"/>
    <property type="evidence" value="ECO:0007669"/>
    <property type="project" value="TreeGrafter"/>
</dbReference>
<feature type="region of interest" description="Disordered" evidence="11">
    <location>
        <begin position="55"/>
        <end position="106"/>
    </location>
</feature>
<dbReference type="InterPro" id="IPR019734">
    <property type="entry name" value="TPR_rpt"/>
</dbReference>
<dbReference type="Proteomes" id="UP000237144">
    <property type="component" value="Unassembled WGS sequence"/>
</dbReference>
<evidence type="ECO:0000256" key="5">
    <source>
        <dbReference type="ARBA" id="ARBA00022803"/>
    </source>
</evidence>
<evidence type="ECO:0000256" key="6">
    <source>
        <dbReference type="ARBA" id="ARBA00022989"/>
    </source>
</evidence>
<keyword evidence="2" id="KW-0812">Transmembrane</keyword>
<keyword evidence="13" id="KW-1185">Reference proteome</keyword>
<feature type="repeat" description="TPR" evidence="10">
    <location>
        <begin position="383"/>
        <end position="416"/>
    </location>
</feature>
<accession>A0A2S5BAW7</accession>
<keyword evidence="3" id="KW-0677">Repeat</keyword>
<evidence type="ECO:0000256" key="8">
    <source>
        <dbReference type="ARBA" id="ARBA00023136"/>
    </source>
</evidence>
<dbReference type="Pfam" id="PF13432">
    <property type="entry name" value="TPR_16"/>
    <property type="match status" value="1"/>
</dbReference>
<evidence type="ECO:0000313" key="12">
    <source>
        <dbReference type="EMBL" id="POY73922.1"/>
    </source>
</evidence>
<evidence type="ECO:0000256" key="2">
    <source>
        <dbReference type="ARBA" id="ARBA00022692"/>
    </source>
</evidence>
<dbReference type="AlphaFoldDB" id="A0A2S5BAW7"/>
<keyword evidence="8" id="KW-0472">Membrane</keyword>
<dbReference type="InterPro" id="IPR011990">
    <property type="entry name" value="TPR-like_helical_dom_sf"/>
</dbReference>
<feature type="repeat" description="TPR" evidence="10">
    <location>
        <begin position="417"/>
        <end position="450"/>
    </location>
</feature>
<keyword evidence="4" id="KW-1000">Mitochondrion outer membrane</keyword>
<evidence type="ECO:0000256" key="3">
    <source>
        <dbReference type="ARBA" id="ARBA00022737"/>
    </source>
</evidence>
<feature type="compositionally biased region" description="Low complexity" evidence="11">
    <location>
        <begin position="79"/>
        <end position="98"/>
    </location>
</feature>
<evidence type="ECO:0000256" key="10">
    <source>
        <dbReference type="PROSITE-ProRule" id="PRU00339"/>
    </source>
</evidence>